<reference evidence="1 2" key="2">
    <citation type="submission" date="2010-03" db="EMBL/GenBank/DDBJ databases">
        <authorList>
            <person name="Pajon A."/>
        </authorList>
    </citation>
    <scope>NUCLEOTIDE SEQUENCE [LARGE SCALE GENOMIC DNA]</scope>
    <source>
        <strain evidence="1 2">SGP1</strain>
    </source>
</reference>
<dbReference type="Proteomes" id="UP000008957">
    <property type="component" value="Chromosome"/>
</dbReference>
<evidence type="ECO:0000313" key="1">
    <source>
        <dbReference type="EMBL" id="CBL28629.1"/>
    </source>
</evidence>
<accession>A0AB94IY43</accession>
<gene>
    <name evidence="1" type="ORF">SY1_16710</name>
</gene>
<dbReference type="AlphaFoldDB" id="A0AB94IY43"/>
<dbReference type="EMBL" id="FP929056">
    <property type="protein sequence ID" value="CBL28629.1"/>
    <property type="molecule type" value="Genomic_DNA"/>
</dbReference>
<dbReference type="KEGG" id="sbr:SY1_16710"/>
<organism evidence="1 2">
    <name type="scientific">Fretibacterium fastidiosum</name>
    <dbReference type="NCBI Taxonomy" id="651822"/>
    <lineage>
        <taxon>Bacteria</taxon>
        <taxon>Thermotogati</taxon>
        <taxon>Synergistota</taxon>
        <taxon>Synergistia</taxon>
        <taxon>Synergistales</taxon>
        <taxon>Aminobacteriaceae</taxon>
        <taxon>Fretibacterium</taxon>
    </lineage>
</organism>
<evidence type="ECO:0008006" key="3">
    <source>
        <dbReference type="Google" id="ProtNLM"/>
    </source>
</evidence>
<dbReference type="RefSeq" id="WP_015556776.1">
    <property type="nucleotide sequence ID" value="NC_021038.1"/>
</dbReference>
<reference evidence="2" key="1">
    <citation type="submission" date="2010-03" db="EMBL/GenBank/DDBJ databases">
        <title>The genome sequence of Synergistetes sp. SGP1.</title>
        <authorList>
            <consortium name="metaHIT consortium -- http://www.metahit.eu/"/>
            <person name="Pajon A."/>
            <person name="Turner K."/>
            <person name="Parkhill J."/>
            <person name="Wade W."/>
            <person name="Vartoukian S."/>
        </authorList>
    </citation>
    <scope>NUCLEOTIDE SEQUENCE [LARGE SCALE GENOMIC DNA]</scope>
    <source>
        <strain evidence="2">SGP1</strain>
    </source>
</reference>
<keyword evidence="2" id="KW-1185">Reference proteome</keyword>
<name>A0AB94IY43_9BACT</name>
<protein>
    <recommendedName>
        <fullName evidence="3">Flagellar assembly protein T C-terminal domain-containing protein</fullName>
    </recommendedName>
</protein>
<sequence length="358" mass="40083">MRIRSVWRAGAVLLVLLTLVLSPARRGAAAPEPRTVSVVIFPTLNTTGLEVWESKYYPYNVLERRMSEYLETLYKRSPLIEARILDESGVNQWLAGPRRGDDMAVQMELCEAVLKERRAVGNVETGRVQLRLRVYDSAHVKQVAVRSTEGADRRFTLDSPEGAFWLDAAAVSLFVPFKNGLDLFGLTGGQDRGQRMSRPTWDQFRSTSHWQAVKNAIDEAYRQSLAQMMNVIHSNEPQSASMANDTFSPAFSTVGRILAPTARSTRRRREYIISLGGMAQGSQDSVRVGEVLDVVRSDTYVTVDPEHPVAVLPEVIGKVKVIRVYDLNAVVRVIKDNKKEPIALKDMVIKRTGVSGRR</sequence>
<evidence type="ECO:0000313" key="2">
    <source>
        <dbReference type="Proteomes" id="UP000008957"/>
    </source>
</evidence>
<proteinExistence type="predicted"/>